<dbReference type="Gramene" id="PNT60712">
    <property type="protein sequence ID" value="PNT60712"/>
    <property type="gene ID" value="BRADI_5g03615v3"/>
</dbReference>
<accession>A0A2K2CFB2</accession>
<dbReference type="InParanoid" id="A0A2K2CFB2"/>
<gene>
    <name evidence="2" type="ORF">BRADI_5g03615v3</name>
</gene>
<name>A0A2K2CFB2_BRADI</name>
<evidence type="ECO:0000313" key="4">
    <source>
        <dbReference type="Proteomes" id="UP000008810"/>
    </source>
</evidence>
<protein>
    <submittedName>
        <fullName evidence="2 3">Uncharacterized protein</fullName>
    </submittedName>
</protein>
<dbReference type="EMBL" id="CM000884">
    <property type="protein sequence ID" value="PNT60712.1"/>
    <property type="molecule type" value="Genomic_DNA"/>
</dbReference>
<reference evidence="3" key="3">
    <citation type="submission" date="2018-08" db="UniProtKB">
        <authorList>
            <consortium name="EnsemblPlants"/>
        </authorList>
    </citation>
    <scope>IDENTIFICATION</scope>
    <source>
        <strain evidence="3">cv. Bd21</strain>
    </source>
</reference>
<reference evidence="2" key="2">
    <citation type="submission" date="2017-06" db="EMBL/GenBank/DDBJ databases">
        <title>WGS assembly of Brachypodium distachyon.</title>
        <authorList>
            <consortium name="The International Brachypodium Initiative"/>
            <person name="Lucas S."/>
            <person name="Harmon-Smith M."/>
            <person name="Lail K."/>
            <person name="Tice H."/>
            <person name="Grimwood J."/>
            <person name="Bruce D."/>
            <person name="Barry K."/>
            <person name="Shu S."/>
            <person name="Lindquist E."/>
            <person name="Wang M."/>
            <person name="Pitluck S."/>
            <person name="Vogel J.P."/>
            <person name="Garvin D.F."/>
            <person name="Mockler T.C."/>
            <person name="Schmutz J."/>
            <person name="Rokhsar D."/>
            <person name="Bevan M.W."/>
        </authorList>
    </citation>
    <scope>NUCLEOTIDE SEQUENCE</scope>
    <source>
        <strain evidence="2">Bd21</strain>
    </source>
</reference>
<dbReference type="Proteomes" id="UP000008810">
    <property type="component" value="Chromosome 5"/>
</dbReference>
<dbReference type="EnsemblPlants" id="PNT60712">
    <property type="protein sequence ID" value="PNT60712"/>
    <property type="gene ID" value="BRADI_5g03615v3"/>
</dbReference>
<reference evidence="2 3" key="1">
    <citation type="journal article" date="2010" name="Nature">
        <title>Genome sequencing and analysis of the model grass Brachypodium distachyon.</title>
        <authorList>
            <consortium name="International Brachypodium Initiative"/>
        </authorList>
    </citation>
    <scope>NUCLEOTIDE SEQUENCE [LARGE SCALE GENOMIC DNA]</scope>
    <source>
        <strain evidence="2 3">Bd21</strain>
    </source>
</reference>
<evidence type="ECO:0000256" key="1">
    <source>
        <dbReference type="SAM" id="Coils"/>
    </source>
</evidence>
<evidence type="ECO:0000313" key="3">
    <source>
        <dbReference type="EnsemblPlants" id="PNT60712"/>
    </source>
</evidence>
<feature type="coiled-coil region" evidence="1">
    <location>
        <begin position="128"/>
        <end position="176"/>
    </location>
</feature>
<dbReference type="AlphaFoldDB" id="A0A2K2CFB2"/>
<proteinExistence type="predicted"/>
<sequence length="210" mass="23663">MLYYLHFDRDPEIHAEDRRTVEGDAFVRVTIWVFPRREQPRGPHRSIAAGEDFEDASINAIHQMLHRLGGLYQDELHGTPIRHFAFRREGGPLQLSQYLRTETNPTVLHMTRYSYGLEGRLLTTSGMLRDMHARLQHNRRRMEILEERLVEANTALVAAQAAAHNAEAAAKEAINNTNDQAQAAIEANNTMAEVAVHAAQEQAQHAAAAA</sequence>
<keyword evidence="4" id="KW-1185">Reference proteome</keyword>
<keyword evidence="1" id="KW-0175">Coiled coil</keyword>
<organism evidence="2">
    <name type="scientific">Brachypodium distachyon</name>
    <name type="common">Purple false brome</name>
    <name type="synonym">Trachynia distachya</name>
    <dbReference type="NCBI Taxonomy" id="15368"/>
    <lineage>
        <taxon>Eukaryota</taxon>
        <taxon>Viridiplantae</taxon>
        <taxon>Streptophyta</taxon>
        <taxon>Embryophyta</taxon>
        <taxon>Tracheophyta</taxon>
        <taxon>Spermatophyta</taxon>
        <taxon>Magnoliopsida</taxon>
        <taxon>Liliopsida</taxon>
        <taxon>Poales</taxon>
        <taxon>Poaceae</taxon>
        <taxon>BOP clade</taxon>
        <taxon>Pooideae</taxon>
        <taxon>Stipodae</taxon>
        <taxon>Brachypodieae</taxon>
        <taxon>Brachypodium</taxon>
    </lineage>
</organism>
<evidence type="ECO:0000313" key="2">
    <source>
        <dbReference type="EMBL" id="PNT60712.1"/>
    </source>
</evidence>